<evidence type="ECO:0000256" key="1">
    <source>
        <dbReference type="SAM" id="MobiDB-lite"/>
    </source>
</evidence>
<feature type="compositionally biased region" description="Polar residues" evidence="1">
    <location>
        <begin position="378"/>
        <end position="391"/>
    </location>
</feature>
<accession>A0A8S1DFI7</accession>
<keyword evidence="3" id="KW-1185">Reference proteome</keyword>
<dbReference type="Proteomes" id="UP000494165">
    <property type="component" value="Unassembled WGS sequence"/>
</dbReference>
<organism evidence="2 3">
    <name type="scientific">Cloeon dipterum</name>
    <dbReference type="NCBI Taxonomy" id="197152"/>
    <lineage>
        <taxon>Eukaryota</taxon>
        <taxon>Metazoa</taxon>
        <taxon>Ecdysozoa</taxon>
        <taxon>Arthropoda</taxon>
        <taxon>Hexapoda</taxon>
        <taxon>Insecta</taxon>
        <taxon>Pterygota</taxon>
        <taxon>Palaeoptera</taxon>
        <taxon>Ephemeroptera</taxon>
        <taxon>Pisciforma</taxon>
        <taxon>Baetidae</taxon>
        <taxon>Cloeon</taxon>
    </lineage>
</organism>
<dbReference type="EMBL" id="CADEPI010000174">
    <property type="protein sequence ID" value="CAB3378936.1"/>
    <property type="molecule type" value="Genomic_DNA"/>
</dbReference>
<feature type="compositionally biased region" description="Polar residues" evidence="1">
    <location>
        <begin position="496"/>
        <end position="521"/>
    </location>
</feature>
<reference evidence="2 3" key="1">
    <citation type="submission" date="2020-04" db="EMBL/GenBank/DDBJ databases">
        <authorList>
            <person name="Alioto T."/>
            <person name="Alioto T."/>
            <person name="Gomez Garrido J."/>
        </authorList>
    </citation>
    <scope>NUCLEOTIDE SEQUENCE [LARGE SCALE GENOMIC DNA]</scope>
</reference>
<evidence type="ECO:0000313" key="2">
    <source>
        <dbReference type="EMBL" id="CAB3378936.1"/>
    </source>
</evidence>
<feature type="region of interest" description="Disordered" evidence="1">
    <location>
        <begin position="213"/>
        <end position="232"/>
    </location>
</feature>
<sequence>MAPSVPYLAPPVVDNPTGQFMQFPMLAQYGQVHLPASVLEYQNFNNAQALARNQLETNFQATFGSSEAATQYENAGQGSSYVLQEPRTTQGMCSSGLPFSPVSVVQSLRYPSLREPQATRPSAFSRPEQSSEQSSVGFSAQNKSTPPYKISNALKRNTSLLLECGRKHLRLLIQQEISNPEAKGTKAKLKQNELLSLLRAILFYPKNACQSSNSFSSSHHSEENGTGQQLSCGQELQRMNPSNQNLLAPSNQAPAIEVNPTRQFRFQNQAGNGQYHLPDSQEQYCNFNNAQTIATNEMEVNSIQYNGYSAGTMQHQASVNQWTNQGQDWNIQPQGMGIPASSQLSTLESSLQNYIPPLLQEPVAGASQAYSNPGPGGNKNSTSFSGENVSDSPTGQFMQFQILAEHGQVHLPASVREYQNFNYAQALARNQLETNFQATFGSSEAATQYENAGQGSSYVLQEPRTTQGMCSSGLPFSPVSVVQSLRYPSLHEPQATRPSAFSRPEQSSEQSSAGFSAQNKSRPPYKHSGRQRTEIEFFLRNISQL</sequence>
<feature type="region of interest" description="Disordered" evidence="1">
    <location>
        <begin position="492"/>
        <end position="532"/>
    </location>
</feature>
<gene>
    <name evidence="2" type="ORF">CLODIP_2_CD00634</name>
</gene>
<name>A0A8S1DFI7_9INSE</name>
<dbReference type="AlphaFoldDB" id="A0A8S1DFI7"/>
<feature type="region of interest" description="Disordered" evidence="1">
    <location>
        <begin position="366"/>
        <end position="391"/>
    </location>
</feature>
<feature type="region of interest" description="Disordered" evidence="1">
    <location>
        <begin position="114"/>
        <end position="150"/>
    </location>
</feature>
<evidence type="ECO:0000313" key="3">
    <source>
        <dbReference type="Proteomes" id="UP000494165"/>
    </source>
</evidence>
<proteinExistence type="predicted"/>
<protein>
    <submittedName>
        <fullName evidence="2">Uncharacterized protein</fullName>
    </submittedName>
</protein>
<comment type="caution">
    <text evidence="2">The sequence shown here is derived from an EMBL/GenBank/DDBJ whole genome shotgun (WGS) entry which is preliminary data.</text>
</comment>
<feature type="compositionally biased region" description="Polar residues" evidence="1">
    <location>
        <begin position="119"/>
        <end position="145"/>
    </location>
</feature>